<evidence type="ECO:0000256" key="1">
    <source>
        <dbReference type="SAM" id="MobiDB-lite"/>
    </source>
</evidence>
<proteinExistence type="predicted"/>
<dbReference type="AlphaFoldDB" id="A0AAW0NSL5"/>
<feature type="region of interest" description="Disordered" evidence="1">
    <location>
        <begin position="261"/>
        <end position="280"/>
    </location>
</feature>
<gene>
    <name evidence="2" type="ORF">WMY93_015934</name>
</gene>
<reference evidence="3" key="1">
    <citation type="submission" date="2024-04" db="EMBL/GenBank/DDBJ databases">
        <title>Salinicola lusitanus LLJ914,a marine bacterium isolated from the Okinawa Trough.</title>
        <authorList>
            <person name="Li J."/>
        </authorList>
    </citation>
    <scope>NUCLEOTIDE SEQUENCE [LARGE SCALE GENOMIC DNA]</scope>
</reference>
<dbReference type="EMBL" id="JBBPFD010000011">
    <property type="protein sequence ID" value="KAK7907322.1"/>
    <property type="molecule type" value="Genomic_DNA"/>
</dbReference>
<feature type="compositionally biased region" description="Basic and acidic residues" evidence="1">
    <location>
        <begin position="263"/>
        <end position="280"/>
    </location>
</feature>
<evidence type="ECO:0000313" key="3">
    <source>
        <dbReference type="Proteomes" id="UP001460270"/>
    </source>
</evidence>
<organism evidence="2 3">
    <name type="scientific">Mugilogobius chulae</name>
    <name type="common">yellowstripe goby</name>
    <dbReference type="NCBI Taxonomy" id="88201"/>
    <lineage>
        <taxon>Eukaryota</taxon>
        <taxon>Metazoa</taxon>
        <taxon>Chordata</taxon>
        <taxon>Craniata</taxon>
        <taxon>Vertebrata</taxon>
        <taxon>Euteleostomi</taxon>
        <taxon>Actinopterygii</taxon>
        <taxon>Neopterygii</taxon>
        <taxon>Teleostei</taxon>
        <taxon>Neoteleostei</taxon>
        <taxon>Acanthomorphata</taxon>
        <taxon>Gobiaria</taxon>
        <taxon>Gobiiformes</taxon>
        <taxon>Gobioidei</taxon>
        <taxon>Gobiidae</taxon>
        <taxon>Gobionellinae</taxon>
        <taxon>Mugilogobius</taxon>
    </lineage>
</organism>
<name>A0AAW0NSL5_9GOBI</name>
<accession>A0AAW0NSL5</accession>
<feature type="region of interest" description="Disordered" evidence="1">
    <location>
        <begin position="51"/>
        <end position="148"/>
    </location>
</feature>
<protein>
    <submittedName>
        <fullName evidence="2">Uncharacterized protein</fullName>
    </submittedName>
</protein>
<dbReference type="Proteomes" id="UP001460270">
    <property type="component" value="Unassembled WGS sequence"/>
</dbReference>
<evidence type="ECO:0000313" key="2">
    <source>
        <dbReference type="EMBL" id="KAK7907322.1"/>
    </source>
</evidence>
<feature type="compositionally biased region" description="Acidic residues" evidence="1">
    <location>
        <begin position="79"/>
        <end position="145"/>
    </location>
</feature>
<sequence>MGDLVTYRRAQSNDPGLIAHCVYLKTEEKIARAAMLILHWIGWYGKLHRNNASSSDEDSDVPELIMAPGGGDHFNLSSSDEDSDEQDLGESEEIENDDGNEEDEGDEVDDHDNDNDNDDENDISDGNDADDDGDDDENDEGEEPPPCESVMLLNMTRASIMALVSAELLLLIGIRDNKKTSFLMKKMVQNLDLKVLNGSYEVFVNGQSCKDVCHAALRDLLDHYGSVFALHDAVTDQSSTFDEQFKEVLINQIKRPAAGINDNTDKDYNSKLSDHNIEVR</sequence>
<keyword evidence="3" id="KW-1185">Reference proteome</keyword>
<comment type="caution">
    <text evidence="2">The sequence shown here is derived from an EMBL/GenBank/DDBJ whole genome shotgun (WGS) entry which is preliminary data.</text>
</comment>